<dbReference type="EMBL" id="CM007381">
    <property type="protein sequence ID" value="ONK81159.1"/>
    <property type="molecule type" value="Genomic_DNA"/>
</dbReference>
<organism evidence="2 3">
    <name type="scientific">Asparagus officinalis</name>
    <name type="common">Garden asparagus</name>
    <dbReference type="NCBI Taxonomy" id="4686"/>
    <lineage>
        <taxon>Eukaryota</taxon>
        <taxon>Viridiplantae</taxon>
        <taxon>Streptophyta</taxon>
        <taxon>Embryophyta</taxon>
        <taxon>Tracheophyta</taxon>
        <taxon>Spermatophyta</taxon>
        <taxon>Magnoliopsida</taxon>
        <taxon>Liliopsida</taxon>
        <taxon>Asparagales</taxon>
        <taxon>Asparagaceae</taxon>
        <taxon>Asparagoideae</taxon>
        <taxon>Asparagus</taxon>
    </lineage>
</organism>
<feature type="transmembrane region" description="Helical" evidence="1">
    <location>
        <begin position="132"/>
        <end position="150"/>
    </location>
</feature>
<dbReference type="Gramene" id="ONK81159">
    <property type="protein sequence ID" value="ONK81159"/>
    <property type="gene ID" value="A4U43_C01F25910"/>
</dbReference>
<keyword evidence="1" id="KW-0472">Membrane</keyword>
<keyword evidence="1" id="KW-1133">Transmembrane helix</keyword>
<reference evidence="3" key="1">
    <citation type="journal article" date="2017" name="Nat. Commun.">
        <title>The asparagus genome sheds light on the origin and evolution of a young Y chromosome.</title>
        <authorList>
            <person name="Harkess A."/>
            <person name="Zhou J."/>
            <person name="Xu C."/>
            <person name="Bowers J.E."/>
            <person name="Van der Hulst R."/>
            <person name="Ayyampalayam S."/>
            <person name="Mercati F."/>
            <person name="Riccardi P."/>
            <person name="McKain M.R."/>
            <person name="Kakrana A."/>
            <person name="Tang H."/>
            <person name="Ray J."/>
            <person name="Groenendijk J."/>
            <person name="Arikit S."/>
            <person name="Mathioni S.M."/>
            <person name="Nakano M."/>
            <person name="Shan H."/>
            <person name="Telgmann-Rauber A."/>
            <person name="Kanno A."/>
            <person name="Yue Z."/>
            <person name="Chen H."/>
            <person name="Li W."/>
            <person name="Chen Y."/>
            <person name="Xu X."/>
            <person name="Zhang Y."/>
            <person name="Luo S."/>
            <person name="Chen H."/>
            <person name="Gao J."/>
            <person name="Mao Z."/>
            <person name="Pires J.C."/>
            <person name="Luo M."/>
            <person name="Kudrna D."/>
            <person name="Wing R.A."/>
            <person name="Meyers B.C."/>
            <person name="Yi K."/>
            <person name="Kong H."/>
            <person name="Lavrijsen P."/>
            <person name="Sunseri F."/>
            <person name="Falavigna A."/>
            <person name="Ye Y."/>
            <person name="Leebens-Mack J.H."/>
            <person name="Chen G."/>
        </authorList>
    </citation>
    <scope>NUCLEOTIDE SEQUENCE [LARGE SCALE GENOMIC DNA]</scope>
    <source>
        <strain evidence="3">cv. DH0086</strain>
    </source>
</reference>
<accession>A0A5P1FVK0</accession>
<name>A0A5P1FVK0_ASPOF</name>
<evidence type="ECO:0000313" key="3">
    <source>
        <dbReference type="Proteomes" id="UP000243459"/>
    </source>
</evidence>
<gene>
    <name evidence="2" type="ORF">A4U43_C01F25910</name>
</gene>
<dbReference type="AlphaFoldDB" id="A0A5P1FVK0"/>
<evidence type="ECO:0000256" key="1">
    <source>
        <dbReference type="SAM" id="Phobius"/>
    </source>
</evidence>
<sequence length="153" mass="17126">MKRLNIAWNSENISDSRTLKRFPKVAWQHARLLWKNSNQGFDVSLSDASSVFDSIKSLSQSDGRWRYDSSSAESSTYVAGTTLETLAGVVSLVDPEVDQSRYGDIHKEIMVFGKTKPVANFLKDYFGFRHDYLGVVGSILIAYPLIYGSGNSF</sequence>
<dbReference type="Proteomes" id="UP000243459">
    <property type="component" value="Chromosome 1"/>
</dbReference>
<keyword evidence="1" id="KW-0812">Transmembrane</keyword>
<protein>
    <submittedName>
        <fullName evidence="2">Uncharacterized protein</fullName>
    </submittedName>
</protein>
<evidence type="ECO:0000313" key="2">
    <source>
        <dbReference type="EMBL" id="ONK81159.1"/>
    </source>
</evidence>
<keyword evidence="3" id="KW-1185">Reference proteome</keyword>
<proteinExistence type="predicted"/>